<feature type="domain" description="DUF6536" evidence="3">
    <location>
        <begin position="87"/>
        <end position="242"/>
    </location>
</feature>
<keyword evidence="5" id="KW-1185">Reference proteome</keyword>
<name>A0A017SKB8_ASPRC</name>
<feature type="transmembrane region" description="Helical" evidence="2">
    <location>
        <begin position="656"/>
        <end position="678"/>
    </location>
</feature>
<feature type="compositionally biased region" description="Polar residues" evidence="1">
    <location>
        <begin position="868"/>
        <end position="879"/>
    </location>
</feature>
<dbReference type="GeneID" id="63696511"/>
<dbReference type="Proteomes" id="UP000019804">
    <property type="component" value="Unassembled WGS sequence"/>
</dbReference>
<feature type="transmembrane region" description="Helical" evidence="2">
    <location>
        <begin position="147"/>
        <end position="164"/>
    </location>
</feature>
<organism evidence="4 5">
    <name type="scientific">Aspergillus ruber (strain CBS 135680)</name>
    <dbReference type="NCBI Taxonomy" id="1388766"/>
    <lineage>
        <taxon>Eukaryota</taxon>
        <taxon>Fungi</taxon>
        <taxon>Dikarya</taxon>
        <taxon>Ascomycota</taxon>
        <taxon>Pezizomycotina</taxon>
        <taxon>Eurotiomycetes</taxon>
        <taxon>Eurotiomycetidae</taxon>
        <taxon>Eurotiales</taxon>
        <taxon>Aspergillaceae</taxon>
        <taxon>Aspergillus</taxon>
        <taxon>Aspergillus subgen. Aspergillus</taxon>
    </lineage>
</organism>
<dbReference type="PANTHER" id="PTHR35395">
    <property type="entry name" value="DUF6536 DOMAIN-CONTAINING PROTEIN"/>
    <property type="match status" value="1"/>
</dbReference>
<feature type="transmembrane region" description="Helical" evidence="2">
    <location>
        <begin position="630"/>
        <end position="649"/>
    </location>
</feature>
<proteinExistence type="predicted"/>
<evidence type="ECO:0000259" key="3">
    <source>
        <dbReference type="Pfam" id="PF20163"/>
    </source>
</evidence>
<reference evidence="5" key="1">
    <citation type="journal article" date="2014" name="Nat. Commun.">
        <title>Genomic adaptations of the halophilic Dead Sea filamentous fungus Eurotium rubrum.</title>
        <authorList>
            <person name="Kis-Papo T."/>
            <person name="Weig A.R."/>
            <person name="Riley R."/>
            <person name="Persoh D."/>
            <person name="Salamov A."/>
            <person name="Sun H."/>
            <person name="Lipzen A."/>
            <person name="Wasser S.P."/>
            <person name="Rambold G."/>
            <person name="Grigoriev I.V."/>
            <person name="Nevo E."/>
        </authorList>
    </citation>
    <scope>NUCLEOTIDE SEQUENCE [LARGE SCALE GENOMIC DNA]</scope>
    <source>
        <strain evidence="5">CBS 135680</strain>
    </source>
</reference>
<dbReference type="PANTHER" id="PTHR35395:SF1">
    <property type="entry name" value="DUF6536 DOMAIN-CONTAINING PROTEIN"/>
    <property type="match status" value="1"/>
</dbReference>
<keyword evidence="2" id="KW-0472">Membrane</keyword>
<feature type="transmembrane region" description="Helical" evidence="2">
    <location>
        <begin position="591"/>
        <end position="618"/>
    </location>
</feature>
<feature type="transmembrane region" description="Helical" evidence="2">
    <location>
        <begin position="493"/>
        <end position="516"/>
    </location>
</feature>
<feature type="transmembrane region" description="Helical" evidence="2">
    <location>
        <begin position="724"/>
        <end position="748"/>
    </location>
</feature>
<dbReference type="EMBL" id="KK088417">
    <property type="protein sequence ID" value="EYE96770.1"/>
    <property type="molecule type" value="Genomic_DNA"/>
</dbReference>
<keyword evidence="2" id="KW-0812">Transmembrane</keyword>
<dbReference type="STRING" id="1388766.A0A017SKB8"/>
<dbReference type="OrthoDB" id="5429634at2759"/>
<dbReference type="AlphaFoldDB" id="A0A017SKB8"/>
<feature type="transmembrane region" description="Helical" evidence="2">
    <location>
        <begin position="87"/>
        <end position="115"/>
    </location>
</feature>
<feature type="transmembrane region" description="Helical" evidence="2">
    <location>
        <begin position="203"/>
        <end position="220"/>
    </location>
</feature>
<dbReference type="InterPro" id="IPR046623">
    <property type="entry name" value="DUF6536"/>
</dbReference>
<keyword evidence="2" id="KW-1133">Transmembrane helix</keyword>
<sequence>MSQSPSLLQPISRRWYWPFRKLKYDQIQNHRKDVEEHELCRACHSLDKDDSKSNTSLISQFMLCLPQGFANRVNQRVQQEKGKQREWVIGVLICTFFASIVLFLNISLTIAAVILSYSKFEGQGFTSAMIYHGDCGISKNWVRGLHLLINTLSTILLAASNYCMQCLSSPSRQNIESAHAQRKWIHIGVPSIKNLRFIGWRRCVLWVVLLISSLPIHLVYNSAVFSALGTHEYGVFLASTNFDFNNPPKDGPDYTGCSEQNLSMDTPAFYSEVANFQQLDTQKCLDTYAADYLADRGTLILVTKNMTMDNRSLRWVGMGNSPQQYSLNSFSWMCESEPSYPAITYNVSDSENNCEKYPCLKTCADSCKVECLGNWNVSSVPWSVPLLNVTLLSSIPHNISFDVNQGDIETNSSVLGDKEDLSNLIDFLQGYPQKNELQQYLDDSTRWKNSSWAKSAEIHDTGFACALQTVNPSLPALSVDYCLSQKVDEKCQLLFSLPICLTVILCNIIKVSCMLVTAYDDRKEIFLTVGDAISSFLRRPDRTTKDRCLLSRRNISGKGPYCWQLVDQYRLPPQPTTFWPKRRKWRGAADGSNLGLVLWFWLVLILVLLACLLSGILSLSGKRQSISFPALWNLGFGSVASSTVINLCANASNCSGIISMVLLANTPQLIVSVAYFFYNNMLTSMLLAVEFNDYAAERKPLRVSWPKGHQRSTYYLSLPYRYSIPLLITHAMLHWLVSQSLFFVEVILYDTVGNITPERLVACGYSPMAMIFALLLGASMMIVILALGFRYFKNSMPLASSCSAAISAACHAPTGCGDALKPVMWGEVLKSPVKDSRTESNSQKNDRKVMDVSQLDSRSQRAEEDSDSYQGQTNGSQSHLLGGNNGAGEDIGEAISYIVSRLDTGDEGSFEEITLVESDHEDDGITLQSGTRGRHSDEENLNATQNQGNNANLLGGGNGFEYGHCCFSSSEVIAPSAGKLYM</sequence>
<dbReference type="Pfam" id="PF20163">
    <property type="entry name" value="DUF6536"/>
    <property type="match status" value="1"/>
</dbReference>
<feature type="region of interest" description="Disordered" evidence="1">
    <location>
        <begin position="832"/>
        <end position="886"/>
    </location>
</feature>
<dbReference type="HOGENOM" id="CLU_010112_0_0_1"/>
<gene>
    <name evidence="4" type="ORF">EURHEDRAFT_410550</name>
</gene>
<evidence type="ECO:0000313" key="5">
    <source>
        <dbReference type="Proteomes" id="UP000019804"/>
    </source>
</evidence>
<feature type="region of interest" description="Disordered" evidence="1">
    <location>
        <begin position="922"/>
        <end position="947"/>
    </location>
</feature>
<evidence type="ECO:0000256" key="2">
    <source>
        <dbReference type="SAM" id="Phobius"/>
    </source>
</evidence>
<accession>A0A017SKB8</accession>
<feature type="transmembrane region" description="Helical" evidence="2">
    <location>
        <begin position="769"/>
        <end position="792"/>
    </location>
</feature>
<feature type="compositionally biased region" description="Basic and acidic residues" evidence="1">
    <location>
        <begin position="832"/>
        <end position="850"/>
    </location>
</feature>
<protein>
    <recommendedName>
        <fullName evidence="3">DUF6536 domain-containing protein</fullName>
    </recommendedName>
</protein>
<evidence type="ECO:0000256" key="1">
    <source>
        <dbReference type="SAM" id="MobiDB-lite"/>
    </source>
</evidence>
<dbReference type="RefSeq" id="XP_040640458.1">
    <property type="nucleotide sequence ID" value="XM_040781387.1"/>
</dbReference>
<evidence type="ECO:0000313" key="4">
    <source>
        <dbReference type="EMBL" id="EYE96770.1"/>
    </source>
</evidence>